<protein>
    <recommendedName>
        <fullName evidence="3">Ig-like domain-containing protein</fullName>
    </recommendedName>
</protein>
<feature type="transmembrane region" description="Helical" evidence="2">
    <location>
        <begin position="736"/>
        <end position="757"/>
    </location>
</feature>
<dbReference type="SUPFAM" id="SSF53448">
    <property type="entry name" value="Nucleotide-diphospho-sugar transferases"/>
    <property type="match status" value="1"/>
</dbReference>
<organism evidence="4 5">
    <name type="scientific">Cryoendolithus antarcticus</name>
    <dbReference type="NCBI Taxonomy" id="1507870"/>
    <lineage>
        <taxon>Eukaryota</taxon>
        <taxon>Fungi</taxon>
        <taxon>Dikarya</taxon>
        <taxon>Ascomycota</taxon>
        <taxon>Pezizomycotina</taxon>
        <taxon>Dothideomycetes</taxon>
        <taxon>Dothideomycetidae</taxon>
        <taxon>Cladosporiales</taxon>
        <taxon>Cladosporiaceae</taxon>
        <taxon>Cryoendolithus</taxon>
    </lineage>
</organism>
<evidence type="ECO:0000256" key="1">
    <source>
        <dbReference type="SAM" id="MobiDB-lite"/>
    </source>
</evidence>
<dbReference type="PANTHER" id="PTHR35408">
    <property type="entry name" value="CHROMOSOME 15, WHOLE GENOME SHOTGUN SEQUENCE"/>
    <property type="match status" value="1"/>
</dbReference>
<feature type="domain" description="Ig-like" evidence="3">
    <location>
        <begin position="55"/>
        <end position="112"/>
    </location>
</feature>
<dbReference type="PROSITE" id="PS50835">
    <property type="entry name" value="IG_LIKE"/>
    <property type="match status" value="1"/>
</dbReference>
<keyword evidence="2" id="KW-0812">Transmembrane</keyword>
<dbReference type="Proteomes" id="UP000192596">
    <property type="component" value="Unassembled WGS sequence"/>
</dbReference>
<keyword evidence="2" id="KW-1133">Transmembrane helix</keyword>
<evidence type="ECO:0000313" key="4">
    <source>
        <dbReference type="EMBL" id="OQN95783.1"/>
    </source>
</evidence>
<dbReference type="InterPro" id="IPR007110">
    <property type="entry name" value="Ig-like_dom"/>
</dbReference>
<proteinExistence type="predicted"/>
<sequence length="888" mass="101027">MGLKGYFKPAVDDQNTAAEEHAESDVSPEKIVENAVSPHRSLFGMPPDGPGFGSPWTSRPSSPTNAEEADMADLKCQVTVNYLHQQQVEKTWIQNGYDEGVVVKKGRGSYACCPLGLAENPDGFLRAVELLNVKSAVTINTRVIQLFLEHLKTPFVPLKGGLSVQVLEEMAHLPHCLKHTSAAFISDRRILVVWDDNPRHLLTRARDMEKQLMDMIWDAQSIHSDEDEIPKEPHVKEKRVFEDDEDAVKQKPRRFMLITPMTCALSLCLCIASIGTGWKQLVFQSIVDNNWIRLVFMAFFPPQFWLAIFFFQCLIGDLFQVVAPIKQMHQNSKFYSGIRSPRIRREPGSLPHITIQMPVYREGIANVIAPTIRSLKAAISTYEMQGGSANIFVNEDGMQLDSDTDAQVKQDFYEEHNIGWVARPAHKQVLDDGSVYIRRGKFKKASNMNYCLWISSRVEDKLAEVERHDGWAKDDEDFVYRNALAEVVEEDQGRTWADGNIRIGDYILIIDSDTRVPTDCFLDAVSEMEQCPEVAIIQYASGVMQVSDSFFERGITFFTDMVYTQIRYAVSNGDVAPFVGHNAVVRWSAQQQIAYHCKLDDHEKIWSEETVSEDFDMALRLQSNGYIVRLGAYFDGGFKEGVSLTVQDELARWEKYAFGCSELLFHPIRHWYKRGPVTKLFRTFLFSGMPLPAKFNILAYIGTYYAIGCSFWLTLANYFLVGWFNGFLDHYYVDSFKLYFAIVIVFTGCGNLALAYLRYRINEMGFFASLWENISWVPMMTIFLGGISIHVSQALVSHLVGKDMTWGATQKEIEDTTFGEELKKIMQGFKWTLGICFVIIAGMIVLAFFVPPLWRITQFTATWPLGTLVVSHMALPIVLNPGLMRFKF</sequence>
<dbReference type="AlphaFoldDB" id="A0A1V8S9P8"/>
<reference evidence="5" key="1">
    <citation type="submission" date="2017-03" db="EMBL/GenBank/DDBJ databases">
        <title>Genomes of endolithic fungi from Antarctica.</title>
        <authorList>
            <person name="Coleine C."/>
            <person name="Masonjones S."/>
            <person name="Stajich J.E."/>
        </authorList>
    </citation>
    <scope>NUCLEOTIDE SEQUENCE [LARGE SCALE GENOMIC DNA]</scope>
    <source>
        <strain evidence="5">CCFEE 5527</strain>
    </source>
</reference>
<dbReference type="EMBL" id="NAJO01000079">
    <property type="protein sequence ID" value="OQN95783.1"/>
    <property type="molecule type" value="Genomic_DNA"/>
</dbReference>
<dbReference type="InterPro" id="IPR001173">
    <property type="entry name" value="Glyco_trans_2-like"/>
</dbReference>
<feature type="transmembrane region" description="Helical" evidence="2">
    <location>
        <begin position="255"/>
        <end position="275"/>
    </location>
</feature>
<evidence type="ECO:0000313" key="5">
    <source>
        <dbReference type="Proteomes" id="UP000192596"/>
    </source>
</evidence>
<dbReference type="PANTHER" id="PTHR35408:SF3">
    <property type="entry name" value="GLYCOSYLTRANSFERASE 2-LIKE DOMAIN-CONTAINING PROTEIN"/>
    <property type="match status" value="1"/>
</dbReference>
<feature type="transmembrane region" description="Helical" evidence="2">
    <location>
        <begin position="831"/>
        <end position="850"/>
    </location>
</feature>
<feature type="compositionally biased region" description="Polar residues" evidence="1">
    <location>
        <begin position="55"/>
        <end position="65"/>
    </location>
</feature>
<comment type="caution">
    <text evidence="4">The sequence shown here is derived from an EMBL/GenBank/DDBJ whole genome shotgun (WGS) entry which is preliminary data.</text>
</comment>
<name>A0A1V8S9P8_9PEZI</name>
<feature type="compositionally biased region" description="Basic and acidic residues" evidence="1">
    <location>
        <begin position="18"/>
        <end position="32"/>
    </location>
</feature>
<dbReference type="Pfam" id="PF25550">
    <property type="entry name" value="DUF7928"/>
    <property type="match status" value="1"/>
</dbReference>
<gene>
    <name evidence="4" type="ORF">B0A48_17973</name>
</gene>
<dbReference type="OrthoDB" id="38531at2759"/>
<evidence type="ECO:0000259" key="3">
    <source>
        <dbReference type="PROSITE" id="PS50835"/>
    </source>
</evidence>
<dbReference type="InterPro" id="IPR057688">
    <property type="entry name" value="DUF7928"/>
</dbReference>
<dbReference type="Gene3D" id="3.90.550.10">
    <property type="entry name" value="Spore Coat Polysaccharide Biosynthesis Protein SpsA, Chain A"/>
    <property type="match status" value="1"/>
</dbReference>
<dbReference type="Pfam" id="PF13632">
    <property type="entry name" value="Glyco_trans_2_3"/>
    <property type="match status" value="1"/>
</dbReference>
<feature type="transmembrane region" description="Helical" evidence="2">
    <location>
        <begin position="697"/>
        <end position="724"/>
    </location>
</feature>
<dbReference type="InterPro" id="IPR029044">
    <property type="entry name" value="Nucleotide-diphossugar_trans"/>
</dbReference>
<dbReference type="STRING" id="1507870.A0A1V8S9P8"/>
<evidence type="ECO:0000256" key="2">
    <source>
        <dbReference type="SAM" id="Phobius"/>
    </source>
</evidence>
<keyword evidence="2" id="KW-0472">Membrane</keyword>
<feature type="region of interest" description="Disordered" evidence="1">
    <location>
        <begin position="1"/>
        <end position="66"/>
    </location>
</feature>
<keyword evidence="5" id="KW-1185">Reference proteome</keyword>
<accession>A0A1V8S9P8</accession>
<feature type="transmembrane region" description="Helical" evidence="2">
    <location>
        <begin position="862"/>
        <end position="883"/>
    </location>
</feature>
<dbReference type="InParanoid" id="A0A1V8S9P8"/>